<protein>
    <recommendedName>
        <fullName evidence="3">DUF3391 domain-containing protein</fullName>
    </recommendedName>
</protein>
<gene>
    <name evidence="1" type="ORF">SAMN05421875_10799</name>
</gene>
<proteinExistence type="predicted"/>
<evidence type="ECO:0000313" key="2">
    <source>
        <dbReference type="Proteomes" id="UP000199002"/>
    </source>
</evidence>
<dbReference type="EMBL" id="FNQJ01000007">
    <property type="protein sequence ID" value="SEA21711.1"/>
    <property type="molecule type" value="Genomic_DNA"/>
</dbReference>
<sequence>MNSSLLIDTGQLRIGMYVQPGVGWMHHAFNDRYGIVVSVNSTRPLRPEVSRDALDYLSPRKRICDFFERAADPGPDEVHA</sequence>
<dbReference type="STRING" id="592050.SAMN05421875_10799"/>
<accession>A0A1H3ZE76</accession>
<name>A0A1H3ZE76_9BURK</name>
<keyword evidence="2" id="KW-1185">Reference proteome</keyword>
<reference evidence="2" key="1">
    <citation type="submission" date="2016-10" db="EMBL/GenBank/DDBJ databases">
        <authorList>
            <person name="Varghese N."/>
            <person name="Submissions S."/>
        </authorList>
    </citation>
    <scope>NUCLEOTIDE SEQUENCE [LARGE SCALE GENOMIC DNA]</scope>
    <source>
        <strain evidence="2">DSM 25157</strain>
    </source>
</reference>
<dbReference type="AlphaFoldDB" id="A0A1H3ZE76"/>
<evidence type="ECO:0000313" key="1">
    <source>
        <dbReference type="EMBL" id="SEA21711.1"/>
    </source>
</evidence>
<dbReference type="RefSeq" id="WP_425285653.1">
    <property type="nucleotide sequence ID" value="NZ_CAXIQL010000012.1"/>
</dbReference>
<evidence type="ECO:0008006" key="3">
    <source>
        <dbReference type="Google" id="ProtNLM"/>
    </source>
</evidence>
<dbReference type="Proteomes" id="UP000199002">
    <property type="component" value="Unassembled WGS sequence"/>
</dbReference>
<dbReference type="GeneID" id="34232955"/>
<organism evidence="1 2">
    <name type="scientific">Acidovorax soli</name>
    <dbReference type="NCBI Taxonomy" id="592050"/>
    <lineage>
        <taxon>Bacteria</taxon>
        <taxon>Pseudomonadati</taxon>
        <taxon>Pseudomonadota</taxon>
        <taxon>Betaproteobacteria</taxon>
        <taxon>Burkholderiales</taxon>
        <taxon>Comamonadaceae</taxon>
        <taxon>Acidovorax</taxon>
    </lineage>
</organism>